<organism evidence="2 3">
    <name type="scientific">Microbispora corallina</name>
    <dbReference type="NCBI Taxonomy" id="83302"/>
    <lineage>
        <taxon>Bacteria</taxon>
        <taxon>Bacillati</taxon>
        <taxon>Actinomycetota</taxon>
        <taxon>Actinomycetes</taxon>
        <taxon>Streptosporangiales</taxon>
        <taxon>Streptosporangiaceae</taxon>
        <taxon>Microbispora</taxon>
    </lineage>
</organism>
<dbReference type="Pfam" id="PF06262">
    <property type="entry name" value="Zincin_1"/>
    <property type="match status" value="1"/>
</dbReference>
<feature type="region of interest" description="Disordered" evidence="1">
    <location>
        <begin position="1"/>
        <end position="39"/>
    </location>
</feature>
<dbReference type="InterPro" id="IPR010428">
    <property type="entry name" value="Zincin_1"/>
</dbReference>
<evidence type="ECO:0000313" key="2">
    <source>
        <dbReference type="EMBL" id="GIH42660.1"/>
    </source>
</evidence>
<name>A0ABQ4G6F8_9ACTN</name>
<evidence type="ECO:0000313" key="3">
    <source>
        <dbReference type="Proteomes" id="UP000603904"/>
    </source>
</evidence>
<dbReference type="Gene3D" id="3.30.2010.20">
    <property type="match status" value="1"/>
</dbReference>
<gene>
    <name evidence="2" type="ORF">Mco01_56600</name>
</gene>
<protein>
    <recommendedName>
        <fullName evidence="4">Metallopeptidase family protein</fullName>
    </recommendedName>
</protein>
<keyword evidence="3" id="KW-1185">Reference proteome</keyword>
<evidence type="ECO:0008006" key="4">
    <source>
        <dbReference type="Google" id="ProtNLM"/>
    </source>
</evidence>
<dbReference type="EMBL" id="BOOC01000032">
    <property type="protein sequence ID" value="GIH42660.1"/>
    <property type="molecule type" value="Genomic_DNA"/>
</dbReference>
<comment type="caution">
    <text evidence="2">The sequence shown here is derived from an EMBL/GenBank/DDBJ whole genome shotgun (WGS) entry which is preliminary data.</text>
</comment>
<dbReference type="CDD" id="cd12954">
    <property type="entry name" value="MMP_TTHA0227_like_1"/>
    <property type="match status" value="1"/>
</dbReference>
<dbReference type="InterPro" id="IPR038555">
    <property type="entry name" value="Zincin_1_sf"/>
</dbReference>
<dbReference type="SUPFAM" id="SSF55486">
    <property type="entry name" value="Metalloproteases ('zincins'), catalytic domain"/>
    <property type="match status" value="1"/>
</dbReference>
<evidence type="ECO:0000256" key="1">
    <source>
        <dbReference type="SAM" id="MobiDB-lite"/>
    </source>
</evidence>
<proteinExistence type="predicted"/>
<feature type="compositionally biased region" description="Basic residues" evidence="1">
    <location>
        <begin position="15"/>
        <end position="26"/>
    </location>
</feature>
<dbReference type="Proteomes" id="UP000603904">
    <property type="component" value="Unassembled WGS sequence"/>
</dbReference>
<sequence>MSDRSEPGGGPDPKRRVRRRDRHGRGMRGPLAPAHVPIAKSRGERFDDLVLDAVDRLKPRWGTQLASVEFAVEEVPPASELMDGPARLASEPIPLGRAESAAGDDPAAVVLYRRPLEARARDRDQLGTLVFDVVVEQVASLLGLTPETIDPGYDDRH</sequence>
<dbReference type="RefSeq" id="WP_372444994.1">
    <property type="nucleotide sequence ID" value="NZ_BAAAGP010000019.1"/>
</dbReference>
<reference evidence="2 3" key="1">
    <citation type="submission" date="2021-01" db="EMBL/GenBank/DDBJ databases">
        <title>Whole genome shotgun sequence of Microbispora corallina NBRC 16416.</title>
        <authorList>
            <person name="Komaki H."/>
            <person name="Tamura T."/>
        </authorList>
    </citation>
    <scope>NUCLEOTIDE SEQUENCE [LARGE SCALE GENOMIC DNA]</scope>
    <source>
        <strain evidence="2 3">NBRC 16416</strain>
    </source>
</reference>
<accession>A0ABQ4G6F8</accession>